<feature type="domain" description="Reverse transcriptase zinc-binding" evidence="1">
    <location>
        <begin position="36"/>
        <end position="85"/>
    </location>
</feature>
<evidence type="ECO:0000313" key="2">
    <source>
        <dbReference type="EMBL" id="RVW32848.1"/>
    </source>
</evidence>
<proteinExistence type="predicted"/>
<dbReference type="Proteomes" id="UP000288805">
    <property type="component" value="Unassembled WGS sequence"/>
</dbReference>
<evidence type="ECO:0000259" key="1">
    <source>
        <dbReference type="Pfam" id="PF13966"/>
    </source>
</evidence>
<dbReference type="Pfam" id="PF13966">
    <property type="entry name" value="zf-RVT"/>
    <property type="match status" value="1"/>
</dbReference>
<dbReference type="InterPro" id="IPR026960">
    <property type="entry name" value="RVT-Znf"/>
</dbReference>
<gene>
    <name evidence="2" type="ORF">CK203_107201</name>
</gene>
<reference evidence="2 3" key="1">
    <citation type="journal article" date="2018" name="PLoS Genet.">
        <title>Population sequencing reveals clonal diversity and ancestral inbreeding in the grapevine cultivar Chardonnay.</title>
        <authorList>
            <person name="Roach M.J."/>
            <person name="Johnson D.L."/>
            <person name="Bohlmann J."/>
            <person name="van Vuuren H.J."/>
            <person name="Jones S.J."/>
            <person name="Pretorius I.S."/>
            <person name="Schmidt S.A."/>
            <person name="Borneman A.R."/>
        </authorList>
    </citation>
    <scope>NUCLEOTIDE SEQUENCE [LARGE SCALE GENOMIC DNA]</scope>
    <source>
        <strain evidence="3">cv. Chardonnay</strain>
        <tissue evidence="2">Leaf</tissue>
    </source>
</reference>
<accession>A0A438DBP3</accession>
<dbReference type="EMBL" id="QGNW01001704">
    <property type="protein sequence ID" value="RVW32848.1"/>
    <property type="molecule type" value="Genomic_DNA"/>
</dbReference>
<dbReference type="AlphaFoldDB" id="A0A438DBP3"/>
<comment type="caution">
    <text evidence="2">The sequence shown here is derived from an EMBL/GenBank/DDBJ whole genome shotgun (WGS) entry which is preliminary data.</text>
</comment>
<protein>
    <recommendedName>
        <fullName evidence="1">Reverse transcriptase zinc-binding domain-containing protein</fullName>
    </recommendedName>
</protein>
<sequence>MFGTGQQGGGREVGVLASLGPLMIGRWKRWRAFCYTCVPKVSFFTWEASWGKVLTLDQVKKRGQALANRCYFCQAEEESIDHHLLLHWKPYWVGTDSLWEKAAR</sequence>
<organism evidence="2 3">
    <name type="scientific">Vitis vinifera</name>
    <name type="common">Grape</name>
    <dbReference type="NCBI Taxonomy" id="29760"/>
    <lineage>
        <taxon>Eukaryota</taxon>
        <taxon>Viridiplantae</taxon>
        <taxon>Streptophyta</taxon>
        <taxon>Embryophyta</taxon>
        <taxon>Tracheophyta</taxon>
        <taxon>Spermatophyta</taxon>
        <taxon>Magnoliopsida</taxon>
        <taxon>eudicotyledons</taxon>
        <taxon>Gunneridae</taxon>
        <taxon>Pentapetalae</taxon>
        <taxon>rosids</taxon>
        <taxon>Vitales</taxon>
        <taxon>Vitaceae</taxon>
        <taxon>Viteae</taxon>
        <taxon>Vitis</taxon>
    </lineage>
</organism>
<name>A0A438DBP3_VITVI</name>
<evidence type="ECO:0000313" key="3">
    <source>
        <dbReference type="Proteomes" id="UP000288805"/>
    </source>
</evidence>